<protein>
    <submittedName>
        <fullName evidence="2">Uncharacterized protein</fullName>
    </submittedName>
</protein>
<dbReference type="EMBL" id="JH793502">
    <property type="protein sequence ID" value="ELQ34903.1"/>
    <property type="molecule type" value="Genomic_DNA"/>
</dbReference>
<gene>
    <name evidence="2" type="ORF">OOU_Y34scaffold00744g67</name>
</gene>
<proteinExistence type="predicted"/>
<accession>A0AA97NR83</accession>
<dbReference type="AlphaFoldDB" id="A0AA97NR83"/>
<sequence length="96" mass="10053">MGAGATQHATGCNEVRSVRLRVLVTRRRKMRGTETGGPGGKVGLVRVPSTSEGPTAALAGPEHSEKIPSDPVWMNFTGCGDVVWSLQLNVNVLNGA</sequence>
<reference evidence="2" key="1">
    <citation type="journal article" date="2012" name="PLoS Genet.">
        <title>Comparative analysis of the genomes of two field isolates of the rice blast fungus Magnaporthe oryzae.</title>
        <authorList>
            <person name="Xue M."/>
            <person name="Yang J."/>
            <person name="Li Z."/>
            <person name="Hu S."/>
            <person name="Yao N."/>
            <person name="Dean R.A."/>
            <person name="Zhao W."/>
            <person name="Shen M."/>
            <person name="Zhang H."/>
            <person name="Li C."/>
            <person name="Liu L."/>
            <person name="Cao L."/>
            <person name="Xu X."/>
            <person name="Xing Y."/>
            <person name="Hsiang T."/>
            <person name="Zhang Z."/>
            <person name="Xu J.R."/>
            <person name="Peng Y.L."/>
        </authorList>
    </citation>
    <scope>NUCLEOTIDE SEQUENCE</scope>
    <source>
        <strain evidence="2">Y34</strain>
    </source>
</reference>
<organism evidence="2">
    <name type="scientific">Pyricularia oryzae (strain Y34)</name>
    <name type="common">Rice blast fungus</name>
    <name type="synonym">Magnaporthe oryzae</name>
    <dbReference type="NCBI Taxonomy" id="1143189"/>
    <lineage>
        <taxon>Eukaryota</taxon>
        <taxon>Fungi</taxon>
        <taxon>Dikarya</taxon>
        <taxon>Ascomycota</taxon>
        <taxon>Pezizomycotina</taxon>
        <taxon>Sordariomycetes</taxon>
        <taxon>Sordariomycetidae</taxon>
        <taxon>Magnaporthales</taxon>
        <taxon>Pyriculariaceae</taxon>
        <taxon>Pyricularia</taxon>
    </lineage>
</organism>
<dbReference type="Proteomes" id="UP000011086">
    <property type="component" value="Unassembled WGS sequence"/>
</dbReference>
<name>A0AA97NR83_PYRO3</name>
<feature type="region of interest" description="Disordered" evidence="1">
    <location>
        <begin position="26"/>
        <end position="66"/>
    </location>
</feature>
<evidence type="ECO:0000313" key="2">
    <source>
        <dbReference type="EMBL" id="ELQ34903.1"/>
    </source>
</evidence>
<evidence type="ECO:0000256" key="1">
    <source>
        <dbReference type="SAM" id="MobiDB-lite"/>
    </source>
</evidence>